<organism evidence="3 4">
    <name type="scientific">Acetobacter lambici</name>
    <dbReference type="NCBI Taxonomy" id="1332824"/>
    <lineage>
        <taxon>Bacteria</taxon>
        <taxon>Pseudomonadati</taxon>
        <taxon>Pseudomonadota</taxon>
        <taxon>Alphaproteobacteria</taxon>
        <taxon>Acetobacterales</taxon>
        <taxon>Acetobacteraceae</taxon>
        <taxon>Acetobacter</taxon>
    </lineage>
</organism>
<sequence>MKISNGILAAAVVAGLSLSGLSAQAAGPGGPGGPGGWGGGMGVGSTFGGPAGNALDGLDLTRKQRNQIATILKEAHDQDQAQDTQEEFENLHAQIEDLLSAPGPLDQDKIAQVQQKMATLRAEREARHLQTASRIHDVLTTDQLAQMRQRQKRIHELLNELSALQHPAQQTSSDSQKK</sequence>
<dbReference type="PANTHER" id="PTHR38102:SF1">
    <property type="entry name" value="PERIPLASMIC CHAPERONE SPY"/>
    <property type="match status" value="1"/>
</dbReference>
<dbReference type="InterPro" id="IPR052211">
    <property type="entry name" value="Cpx_auxiliary_protein"/>
</dbReference>
<feature type="region of interest" description="Disordered" evidence="1">
    <location>
        <begin position="24"/>
        <end position="44"/>
    </location>
</feature>
<keyword evidence="4" id="KW-1185">Reference proteome</keyword>
<protein>
    <submittedName>
        <fullName evidence="3">Periplasmic heavy metal sensor</fullName>
    </submittedName>
</protein>
<keyword evidence="2" id="KW-0732">Signal</keyword>
<feature type="compositionally biased region" description="Gly residues" evidence="1">
    <location>
        <begin position="27"/>
        <end position="44"/>
    </location>
</feature>
<dbReference type="RefSeq" id="WP_165990769.1">
    <property type="nucleotide sequence ID" value="NZ_JAMYZY010000002.1"/>
</dbReference>
<dbReference type="Proteomes" id="UP001523528">
    <property type="component" value="Unassembled WGS sequence"/>
</dbReference>
<evidence type="ECO:0000313" key="3">
    <source>
        <dbReference type="EMBL" id="MCP1257528.1"/>
    </source>
</evidence>
<reference evidence="3 4" key="1">
    <citation type="submission" date="2022-06" db="EMBL/GenBank/DDBJ databases">
        <title>Acetobacer genomes from food samples.</title>
        <authorList>
            <person name="Sombolestani A."/>
        </authorList>
    </citation>
    <scope>NUCLEOTIDE SEQUENCE [LARGE SCALE GENOMIC DNA]</scope>
    <source>
        <strain evidence="3 4">R-83285</strain>
    </source>
</reference>
<evidence type="ECO:0000256" key="2">
    <source>
        <dbReference type="SAM" id="SignalP"/>
    </source>
</evidence>
<dbReference type="Gene3D" id="1.20.120.1490">
    <property type="match status" value="1"/>
</dbReference>
<evidence type="ECO:0000256" key="1">
    <source>
        <dbReference type="SAM" id="MobiDB-lite"/>
    </source>
</evidence>
<dbReference type="EMBL" id="JAMYZZ010000002">
    <property type="protein sequence ID" value="MCP1257528.1"/>
    <property type="molecule type" value="Genomic_DNA"/>
</dbReference>
<gene>
    <name evidence="3" type="ORF">NKW50_02840</name>
</gene>
<proteinExistence type="predicted"/>
<feature type="signal peptide" evidence="2">
    <location>
        <begin position="1"/>
        <end position="25"/>
    </location>
</feature>
<comment type="caution">
    <text evidence="3">The sequence shown here is derived from an EMBL/GenBank/DDBJ whole genome shotgun (WGS) entry which is preliminary data.</text>
</comment>
<accession>A0ABT1EX68</accession>
<dbReference type="PANTHER" id="PTHR38102">
    <property type="entry name" value="PERIPLASMIC CHAPERONE SPY"/>
    <property type="match status" value="1"/>
</dbReference>
<name>A0ABT1EX68_9PROT</name>
<feature type="chain" id="PRO_5047371537" evidence="2">
    <location>
        <begin position="26"/>
        <end position="178"/>
    </location>
</feature>
<evidence type="ECO:0000313" key="4">
    <source>
        <dbReference type="Proteomes" id="UP001523528"/>
    </source>
</evidence>